<gene>
    <name evidence="1" type="ORF">EIN_006080</name>
</gene>
<dbReference type="AlphaFoldDB" id="A0A0A1UFV3"/>
<name>A0A0A1UFV3_ENTIV</name>
<dbReference type="OrthoDB" id="24848at2759"/>
<dbReference type="EMBL" id="KB206272">
    <property type="protein sequence ID" value="ELP93677.1"/>
    <property type="molecule type" value="Genomic_DNA"/>
</dbReference>
<evidence type="ECO:0000313" key="2">
    <source>
        <dbReference type="Proteomes" id="UP000014680"/>
    </source>
</evidence>
<dbReference type="KEGG" id="eiv:EIN_006080"/>
<dbReference type="RefSeq" id="XP_004260448.1">
    <property type="nucleotide sequence ID" value="XM_004260400.1"/>
</dbReference>
<evidence type="ECO:0008006" key="3">
    <source>
        <dbReference type="Google" id="ProtNLM"/>
    </source>
</evidence>
<keyword evidence="2" id="KW-1185">Reference proteome</keyword>
<dbReference type="Gene3D" id="3.40.50.360">
    <property type="match status" value="1"/>
</dbReference>
<dbReference type="Proteomes" id="UP000014680">
    <property type="component" value="Unassembled WGS sequence"/>
</dbReference>
<protein>
    <recommendedName>
        <fullName evidence="3">Flavodoxin-like domain-containing protein</fullName>
    </recommendedName>
</protein>
<accession>A0A0A1UFV3</accession>
<dbReference type="GeneID" id="14892647"/>
<dbReference type="InterPro" id="IPR029039">
    <property type="entry name" value="Flavoprotein-like_sf"/>
</dbReference>
<evidence type="ECO:0000313" key="1">
    <source>
        <dbReference type="EMBL" id="ELP93677.1"/>
    </source>
</evidence>
<proteinExistence type="predicted"/>
<organism evidence="1 2">
    <name type="scientific">Entamoeba invadens IP1</name>
    <dbReference type="NCBI Taxonomy" id="370355"/>
    <lineage>
        <taxon>Eukaryota</taxon>
        <taxon>Amoebozoa</taxon>
        <taxon>Evosea</taxon>
        <taxon>Archamoebae</taxon>
        <taxon>Mastigamoebida</taxon>
        <taxon>Entamoebidae</taxon>
        <taxon>Entamoeba</taxon>
    </lineage>
</organism>
<sequence>MKEYVRGEKWRGAMEKKPLVVYYSNSNSVIGEIAHKIALDVRADIYEVKTTKRIKRPQLTQDGRKTFSNIPIVFDSIDFSPYNEIFIGGEWVERHLVGPMRSWINQNKTYILRDDVKLIFFVFDKQGKKINKAFKEMVELLGEPHRRLIITPLDYPYHSLPRKVGYHTSSSEQDEVYCDEKMSSDGVNVVEKISTKSCGPMQKQRVENFEQGIRIE</sequence>
<dbReference type="VEuPathDB" id="AmoebaDB:EIN_006080"/>
<reference evidence="1 2" key="1">
    <citation type="submission" date="2012-10" db="EMBL/GenBank/DDBJ databases">
        <authorList>
            <person name="Zafar N."/>
            <person name="Inman J."/>
            <person name="Hall N."/>
            <person name="Lorenzi H."/>
            <person name="Caler E."/>
        </authorList>
    </citation>
    <scope>NUCLEOTIDE SEQUENCE [LARGE SCALE GENOMIC DNA]</scope>
    <source>
        <strain evidence="1 2">IP1</strain>
    </source>
</reference>